<proteinExistence type="predicted"/>
<name>A0A4Q2SVR5_9HYPH</name>
<dbReference type="GO" id="GO:0005198">
    <property type="term" value="F:structural molecule activity"/>
    <property type="evidence" value="ECO:0007669"/>
    <property type="project" value="InterPro"/>
</dbReference>
<accession>A0A4Q2SVR5</accession>
<evidence type="ECO:0000256" key="1">
    <source>
        <dbReference type="SAM" id="MobiDB-lite"/>
    </source>
</evidence>
<reference evidence="2 3" key="1">
    <citation type="submission" date="2019-01" db="EMBL/GenBank/DDBJ databases">
        <authorList>
            <person name="Deng T."/>
        </authorList>
    </citation>
    <scope>NUCLEOTIDE SEQUENCE [LARGE SCALE GENOMIC DNA]</scope>
    <source>
        <strain evidence="2 3">F8825</strain>
    </source>
</reference>
<organism evidence="2 3">
    <name type="scientific">Ciceribacter ferrooxidans</name>
    <dbReference type="NCBI Taxonomy" id="2509717"/>
    <lineage>
        <taxon>Bacteria</taxon>
        <taxon>Pseudomonadati</taxon>
        <taxon>Pseudomonadota</taxon>
        <taxon>Alphaproteobacteria</taxon>
        <taxon>Hyphomicrobiales</taxon>
        <taxon>Rhizobiaceae</taxon>
        <taxon>Ciceribacter</taxon>
    </lineage>
</organism>
<dbReference type="EMBL" id="SDVB01000253">
    <property type="protein sequence ID" value="RYC10165.1"/>
    <property type="molecule type" value="Genomic_DNA"/>
</dbReference>
<dbReference type="Proteomes" id="UP000291088">
    <property type="component" value="Unassembled WGS sequence"/>
</dbReference>
<dbReference type="Pfam" id="PF05136">
    <property type="entry name" value="Phage_portal_2"/>
    <property type="match status" value="1"/>
</dbReference>
<protein>
    <submittedName>
        <fullName evidence="2">Phage portal protein</fullName>
    </submittedName>
</protein>
<comment type="caution">
    <text evidence="2">The sequence shown here is derived from an EMBL/GenBank/DDBJ whole genome shotgun (WGS) entry which is preliminary data.</text>
</comment>
<feature type="region of interest" description="Disordered" evidence="1">
    <location>
        <begin position="514"/>
        <end position="543"/>
    </location>
</feature>
<dbReference type="AlphaFoldDB" id="A0A4Q2SVR5"/>
<feature type="region of interest" description="Disordered" evidence="1">
    <location>
        <begin position="1"/>
        <end position="35"/>
    </location>
</feature>
<gene>
    <name evidence="2" type="ORF">EUU22_19050</name>
</gene>
<sequence length="543" mass="59879">MTEKTRVRVKAGSSAGPTVRPVGQPSQPRPRAAYMRDTKSGVIASRPASLREHRDEVRRIYTRAAGLAMDMLQNSGRLRGAADQILADTVGVELQLNPKPQVESLGYSAEEITALARVMKQHWKVHSWNPLEYDFRAKATNAQHVDIGLRNWMAFGESTGICIYVPKAQRLPGTTTGWKFLLMSPNKLTQDTSEVEGMYQGVIHDALGRPIAYRFEERRDGLPQKVTYAARDADGRQLVMHAFDPFSAEDVRGLSLLVPNFRKYLMAENVDDANAEIRFLQTVYAAILKSDKPSAEAFEAFEAMTAAGAENVGEFAGDVVDYFRAKFDRAAESEIRMGPGAGVSHLAPGEDLEFKNITAPGPENSEFMASLHRETARGLGMSYGGYTLDYTKATYASTNMENSAIWPVTRRRTDRIAAPHQLVPYANVIDEAVEEGIIPIKGGIEVYRANREKFLWATCNGPAKPTADDEKRARAASERIANGSGDLEVECAELGLDPEEVFESRLRWHEKYKASGMPSPFERGQASKAATAAQENANQQGNA</sequence>
<dbReference type="GO" id="GO:0019068">
    <property type="term" value="P:virion assembly"/>
    <property type="evidence" value="ECO:0007669"/>
    <property type="project" value="InterPro"/>
</dbReference>
<keyword evidence="3" id="KW-1185">Reference proteome</keyword>
<evidence type="ECO:0000313" key="3">
    <source>
        <dbReference type="Proteomes" id="UP000291088"/>
    </source>
</evidence>
<feature type="compositionally biased region" description="Low complexity" evidence="1">
    <location>
        <begin position="526"/>
        <end position="543"/>
    </location>
</feature>
<dbReference type="OrthoDB" id="9770450at2"/>
<dbReference type="InterPro" id="IPR006429">
    <property type="entry name" value="Phage_lambda_portal"/>
</dbReference>
<evidence type="ECO:0000313" key="2">
    <source>
        <dbReference type="EMBL" id="RYC10165.1"/>
    </source>
</evidence>